<evidence type="ECO:0000256" key="5">
    <source>
        <dbReference type="ARBA" id="ARBA00022692"/>
    </source>
</evidence>
<dbReference type="GO" id="GO:0005886">
    <property type="term" value="C:plasma membrane"/>
    <property type="evidence" value="ECO:0007669"/>
    <property type="project" value="UniProtKB-SubCell"/>
</dbReference>
<feature type="transmembrane region" description="Helical" evidence="8">
    <location>
        <begin position="80"/>
        <end position="98"/>
    </location>
</feature>
<evidence type="ECO:0000256" key="2">
    <source>
        <dbReference type="ARBA" id="ARBA00009142"/>
    </source>
</evidence>
<feature type="transmembrane region" description="Helical" evidence="8">
    <location>
        <begin position="174"/>
        <end position="196"/>
    </location>
</feature>
<evidence type="ECO:0000256" key="3">
    <source>
        <dbReference type="ARBA" id="ARBA00022448"/>
    </source>
</evidence>
<evidence type="ECO:0000313" key="10">
    <source>
        <dbReference type="Proteomes" id="UP000542776"/>
    </source>
</evidence>
<keyword evidence="4 8" id="KW-1003">Cell membrane</keyword>
<feature type="transmembrane region" description="Helical" evidence="8">
    <location>
        <begin position="104"/>
        <end position="122"/>
    </location>
</feature>
<feature type="transmembrane region" description="Helical" evidence="8">
    <location>
        <begin position="233"/>
        <end position="254"/>
    </location>
</feature>
<keyword evidence="6 8" id="KW-1133">Transmembrane helix</keyword>
<evidence type="ECO:0000256" key="6">
    <source>
        <dbReference type="ARBA" id="ARBA00022989"/>
    </source>
</evidence>
<dbReference type="InterPro" id="IPR052017">
    <property type="entry name" value="TSUP"/>
</dbReference>
<feature type="transmembrane region" description="Helical" evidence="8">
    <location>
        <begin position="52"/>
        <end position="71"/>
    </location>
</feature>
<dbReference type="PANTHER" id="PTHR30269:SF37">
    <property type="entry name" value="MEMBRANE TRANSPORTER PROTEIN"/>
    <property type="match status" value="1"/>
</dbReference>
<organism evidence="9 10">
    <name type="scientific">Aureimonas pseudogalii</name>
    <dbReference type="NCBI Taxonomy" id="1744844"/>
    <lineage>
        <taxon>Bacteria</taxon>
        <taxon>Pseudomonadati</taxon>
        <taxon>Pseudomonadota</taxon>
        <taxon>Alphaproteobacteria</taxon>
        <taxon>Hyphomicrobiales</taxon>
        <taxon>Aurantimonadaceae</taxon>
        <taxon>Aureimonas</taxon>
    </lineage>
</organism>
<accession>A0A7W6H6D5</accession>
<protein>
    <recommendedName>
        <fullName evidence="8">Probable membrane transporter protein</fullName>
    </recommendedName>
</protein>
<evidence type="ECO:0000256" key="4">
    <source>
        <dbReference type="ARBA" id="ARBA00022475"/>
    </source>
</evidence>
<feature type="transmembrane region" description="Helical" evidence="8">
    <location>
        <begin position="208"/>
        <end position="227"/>
    </location>
</feature>
<evidence type="ECO:0000256" key="1">
    <source>
        <dbReference type="ARBA" id="ARBA00004651"/>
    </source>
</evidence>
<gene>
    <name evidence="9" type="ORF">GGR04_003240</name>
</gene>
<dbReference type="AlphaFoldDB" id="A0A7W6H6D5"/>
<evidence type="ECO:0000313" key="9">
    <source>
        <dbReference type="EMBL" id="MBB3999371.1"/>
    </source>
</evidence>
<dbReference type="RefSeq" id="WP_183200914.1">
    <property type="nucleotide sequence ID" value="NZ_JACIEK010000009.1"/>
</dbReference>
<name>A0A7W6H6D5_9HYPH</name>
<keyword evidence="10" id="KW-1185">Reference proteome</keyword>
<sequence>MTAFLDGPISTPLGLVLALLAAFFVGLSKGGLPVVGMLSVPILALAMPPLAAAALILPIYVASDIVGVYLYRHRFNLRNLAILVPASFVGVAIGWATVSMIPDRAITLIIGLLGLLFCLDGWRKRRRPVSPRPADVPRGVFWGVLSGLSSFVSHAGGPPYQMYVLPQKLEKLEYAGTTTILFALVNALKLVFYAQLGQISLSGNLKSTLTLVPISVAAAFLGAWATRRIDETLFFRLVELVLLLSSLLLVAKALRG</sequence>
<dbReference type="InterPro" id="IPR002781">
    <property type="entry name" value="TM_pro_TauE-like"/>
</dbReference>
<proteinExistence type="inferred from homology"/>
<comment type="caution">
    <text evidence="9">The sequence shown here is derived from an EMBL/GenBank/DDBJ whole genome shotgun (WGS) entry which is preliminary data.</text>
</comment>
<dbReference type="Pfam" id="PF01925">
    <property type="entry name" value="TauE"/>
    <property type="match status" value="1"/>
</dbReference>
<keyword evidence="7 8" id="KW-0472">Membrane</keyword>
<keyword evidence="5 8" id="KW-0812">Transmembrane</keyword>
<keyword evidence="3" id="KW-0813">Transport</keyword>
<comment type="similarity">
    <text evidence="2 8">Belongs to the 4-toluene sulfonate uptake permease (TSUP) (TC 2.A.102) family.</text>
</comment>
<dbReference type="EMBL" id="JACIEK010000009">
    <property type="protein sequence ID" value="MBB3999371.1"/>
    <property type="molecule type" value="Genomic_DNA"/>
</dbReference>
<comment type="subcellular location">
    <subcellularLocation>
        <location evidence="1 8">Cell membrane</location>
        <topology evidence="1 8">Multi-pass membrane protein</topology>
    </subcellularLocation>
</comment>
<evidence type="ECO:0000256" key="8">
    <source>
        <dbReference type="RuleBase" id="RU363041"/>
    </source>
</evidence>
<dbReference type="PANTHER" id="PTHR30269">
    <property type="entry name" value="TRANSMEMBRANE PROTEIN YFCA"/>
    <property type="match status" value="1"/>
</dbReference>
<reference evidence="9 10" key="1">
    <citation type="submission" date="2020-08" db="EMBL/GenBank/DDBJ databases">
        <title>Genomic Encyclopedia of Type Strains, Phase IV (KMG-IV): sequencing the most valuable type-strain genomes for metagenomic binning, comparative biology and taxonomic classification.</title>
        <authorList>
            <person name="Goeker M."/>
        </authorList>
    </citation>
    <scope>NUCLEOTIDE SEQUENCE [LARGE SCALE GENOMIC DNA]</scope>
    <source>
        <strain evidence="9 10">DSM 102238</strain>
    </source>
</reference>
<dbReference type="Proteomes" id="UP000542776">
    <property type="component" value="Unassembled WGS sequence"/>
</dbReference>
<evidence type="ECO:0000256" key="7">
    <source>
        <dbReference type="ARBA" id="ARBA00023136"/>
    </source>
</evidence>